<accession>A0A0V1JLX1</accession>
<dbReference type="Proteomes" id="UP000054826">
    <property type="component" value="Unassembled WGS sequence"/>
</dbReference>
<evidence type="ECO:0000313" key="2">
    <source>
        <dbReference type="Proteomes" id="UP000054826"/>
    </source>
</evidence>
<evidence type="ECO:0000313" key="1">
    <source>
        <dbReference type="EMBL" id="KRZ35589.1"/>
    </source>
</evidence>
<name>A0A0V1JLX1_TRIPS</name>
<organism evidence="1 2">
    <name type="scientific">Trichinella pseudospiralis</name>
    <name type="common">Parasitic roundworm</name>
    <dbReference type="NCBI Taxonomy" id="6337"/>
    <lineage>
        <taxon>Eukaryota</taxon>
        <taxon>Metazoa</taxon>
        <taxon>Ecdysozoa</taxon>
        <taxon>Nematoda</taxon>
        <taxon>Enoplea</taxon>
        <taxon>Dorylaimia</taxon>
        <taxon>Trichinellida</taxon>
        <taxon>Trichinellidae</taxon>
        <taxon>Trichinella</taxon>
    </lineage>
</organism>
<dbReference type="AlphaFoldDB" id="A0A0V1JLX1"/>
<comment type="caution">
    <text evidence="1">The sequence shown here is derived from an EMBL/GenBank/DDBJ whole genome shotgun (WGS) entry which is preliminary data.</text>
</comment>
<sequence length="112" mass="12734">MLGHQARGKPCSIISSTLKFRFRTFIMLAQPHKPKSTSIITNIWFLRLIFDEQDKTESVTRQMDDGYTQGRGSVVVSAAYENWNRQVATLMGCKISTDHFLKGIAYHILALV</sequence>
<gene>
    <name evidence="1" type="ORF">T4C_4344</name>
</gene>
<dbReference type="EMBL" id="JYDV01000087">
    <property type="protein sequence ID" value="KRZ35589.1"/>
    <property type="molecule type" value="Genomic_DNA"/>
</dbReference>
<reference evidence="1 2" key="1">
    <citation type="submission" date="2015-01" db="EMBL/GenBank/DDBJ databases">
        <title>Evolution of Trichinella species and genotypes.</title>
        <authorList>
            <person name="Korhonen P.K."/>
            <person name="Edoardo P."/>
            <person name="Giuseppe L.R."/>
            <person name="Gasser R.B."/>
        </authorList>
    </citation>
    <scope>NUCLEOTIDE SEQUENCE [LARGE SCALE GENOMIC DNA]</scope>
    <source>
        <strain evidence="1">ISS176</strain>
    </source>
</reference>
<protein>
    <submittedName>
        <fullName evidence="1">Uncharacterized protein</fullName>
    </submittedName>
</protein>
<proteinExistence type="predicted"/>